<accession>A0A8J5RPY3</accession>
<dbReference type="Proteomes" id="UP000729402">
    <property type="component" value="Unassembled WGS sequence"/>
</dbReference>
<reference evidence="1" key="1">
    <citation type="journal article" date="2021" name="bioRxiv">
        <title>Whole Genome Assembly and Annotation of Northern Wild Rice, Zizania palustris L., Supports a Whole Genome Duplication in the Zizania Genus.</title>
        <authorList>
            <person name="Haas M."/>
            <person name="Kono T."/>
            <person name="Macchietto M."/>
            <person name="Millas R."/>
            <person name="McGilp L."/>
            <person name="Shao M."/>
            <person name="Duquette J."/>
            <person name="Hirsch C.N."/>
            <person name="Kimball J."/>
        </authorList>
    </citation>
    <scope>NUCLEOTIDE SEQUENCE</scope>
    <source>
        <tissue evidence="1">Fresh leaf tissue</tissue>
    </source>
</reference>
<proteinExistence type="predicted"/>
<comment type="caution">
    <text evidence="1">The sequence shown here is derived from an EMBL/GenBank/DDBJ whole genome shotgun (WGS) entry which is preliminary data.</text>
</comment>
<name>A0A8J5RPY3_ZIZPA</name>
<dbReference type="AlphaFoldDB" id="A0A8J5RPY3"/>
<gene>
    <name evidence="1" type="ORF">GUJ93_ZPchr0001g29695</name>
</gene>
<protein>
    <submittedName>
        <fullName evidence="1">Uncharacterized protein</fullName>
    </submittedName>
</protein>
<sequence>MPMYGGAPMGHPVAGHMVPAAVGTPVMFPPGHAPYVVPVGYPRPREDAPMTIHPTRSADQNTIVTMDKLHFFLVSFFNLDLFFV</sequence>
<dbReference type="EMBL" id="JAAALK010000288">
    <property type="protein sequence ID" value="KAG8051772.1"/>
    <property type="molecule type" value="Genomic_DNA"/>
</dbReference>
<reference evidence="1" key="2">
    <citation type="submission" date="2021-02" db="EMBL/GenBank/DDBJ databases">
        <authorList>
            <person name="Kimball J.A."/>
            <person name="Haas M.W."/>
            <person name="Macchietto M."/>
            <person name="Kono T."/>
            <person name="Duquette J."/>
            <person name="Shao M."/>
        </authorList>
    </citation>
    <scope>NUCLEOTIDE SEQUENCE</scope>
    <source>
        <tissue evidence="1">Fresh leaf tissue</tissue>
    </source>
</reference>
<organism evidence="1 2">
    <name type="scientific">Zizania palustris</name>
    <name type="common">Northern wild rice</name>
    <dbReference type="NCBI Taxonomy" id="103762"/>
    <lineage>
        <taxon>Eukaryota</taxon>
        <taxon>Viridiplantae</taxon>
        <taxon>Streptophyta</taxon>
        <taxon>Embryophyta</taxon>
        <taxon>Tracheophyta</taxon>
        <taxon>Spermatophyta</taxon>
        <taxon>Magnoliopsida</taxon>
        <taxon>Liliopsida</taxon>
        <taxon>Poales</taxon>
        <taxon>Poaceae</taxon>
        <taxon>BOP clade</taxon>
        <taxon>Oryzoideae</taxon>
        <taxon>Oryzeae</taxon>
        <taxon>Zizaniinae</taxon>
        <taxon>Zizania</taxon>
    </lineage>
</organism>
<evidence type="ECO:0000313" key="1">
    <source>
        <dbReference type="EMBL" id="KAG8051772.1"/>
    </source>
</evidence>
<keyword evidence="2" id="KW-1185">Reference proteome</keyword>
<evidence type="ECO:0000313" key="2">
    <source>
        <dbReference type="Proteomes" id="UP000729402"/>
    </source>
</evidence>